<dbReference type="Proteomes" id="UP000299102">
    <property type="component" value="Unassembled WGS sequence"/>
</dbReference>
<dbReference type="AlphaFoldDB" id="A0A4C1SI55"/>
<evidence type="ECO:0000313" key="2">
    <source>
        <dbReference type="EMBL" id="GBP01057.1"/>
    </source>
</evidence>
<evidence type="ECO:0008006" key="4">
    <source>
        <dbReference type="Google" id="ProtNLM"/>
    </source>
</evidence>
<gene>
    <name evidence="2" type="ORF">EVAR_101381_1</name>
</gene>
<dbReference type="GO" id="GO:0008270">
    <property type="term" value="F:zinc ion binding"/>
    <property type="evidence" value="ECO:0007669"/>
    <property type="project" value="InterPro"/>
</dbReference>
<dbReference type="PANTHER" id="PTHR47331">
    <property type="entry name" value="PHD-TYPE DOMAIN-CONTAINING PROTEIN"/>
    <property type="match status" value="1"/>
</dbReference>
<organism evidence="2 3">
    <name type="scientific">Eumeta variegata</name>
    <name type="common">Bagworm moth</name>
    <name type="synonym">Eumeta japonica</name>
    <dbReference type="NCBI Taxonomy" id="151549"/>
    <lineage>
        <taxon>Eukaryota</taxon>
        <taxon>Metazoa</taxon>
        <taxon>Ecdysozoa</taxon>
        <taxon>Arthropoda</taxon>
        <taxon>Hexapoda</taxon>
        <taxon>Insecta</taxon>
        <taxon>Pterygota</taxon>
        <taxon>Neoptera</taxon>
        <taxon>Endopterygota</taxon>
        <taxon>Lepidoptera</taxon>
        <taxon>Glossata</taxon>
        <taxon>Ditrysia</taxon>
        <taxon>Tineoidea</taxon>
        <taxon>Psychidae</taxon>
        <taxon>Oiketicinae</taxon>
        <taxon>Eumeta</taxon>
    </lineage>
</organism>
<reference evidence="2 3" key="1">
    <citation type="journal article" date="2019" name="Commun. Biol.">
        <title>The bagworm genome reveals a unique fibroin gene that provides high tensile strength.</title>
        <authorList>
            <person name="Kono N."/>
            <person name="Nakamura H."/>
            <person name="Ohtoshi R."/>
            <person name="Tomita M."/>
            <person name="Numata K."/>
            <person name="Arakawa K."/>
        </authorList>
    </citation>
    <scope>NUCLEOTIDE SEQUENCE [LARGE SCALE GENOMIC DNA]</scope>
</reference>
<dbReference type="EMBL" id="BGZK01006856">
    <property type="protein sequence ID" value="GBP01057.1"/>
    <property type="molecule type" value="Genomic_DNA"/>
</dbReference>
<dbReference type="SUPFAM" id="SSF57756">
    <property type="entry name" value="Retrovirus zinc finger-like domains"/>
    <property type="match status" value="1"/>
</dbReference>
<name>A0A4C1SI55_EUMVA</name>
<dbReference type="OrthoDB" id="8036689at2759"/>
<sequence>MAHQLHKFYNYKLSPVNRLNFAQREKLCVNCLRSGHTASTCKSEVCRACKQKHNSLLHLKNIPQQPKQGSSSERKSQTTSTSATTSPETNEHNISEAMTSSPEAPSVATASGQASNTYILLSTALVKIKTDTIEIGCRTLLDSG</sequence>
<feature type="region of interest" description="Disordered" evidence="1">
    <location>
        <begin position="57"/>
        <end position="109"/>
    </location>
</feature>
<dbReference type="GO" id="GO:0003676">
    <property type="term" value="F:nucleic acid binding"/>
    <property type="evidence" value="ECO:0007669"/>
    <property type="project" value="InterPro"/>
</dbReference>
<keyword evidence="3" id="KW-1185">Reference proteome</keyword>
<feature type="compositionally biased region" description="Polar residues" evidence="1">
    <location>
        <begin position="62"/>
        <end position="71"/>
    </location>
</feature>
<dbReference type="InterPro" id="IPR036875">
    <property type="entry name" value="Znf_CCHC_sf"/>
</dbReference>
<accession>A0A4C1SI55</accession>
<evidence type="ECO:0000256" key="1">
    <source>
        <dbReference type="SAM" id="MobiDB-lite"/>
    </source>
</evidence>
<evidence type="ECO:0000313" key="3">
    <source>
        <dbReference type="Proteomes" id="UP000299102"/>
    </source>
</evidence>
<dbReference type="PANTHER" id="PTHR47331:SF1">
    <property type="entry name" value="GAG-LIKE PROTEIN"/>
    <property type="match status" value="1"/>
</dbReference>
<protein>
    <recommendedName>
        <fullName evidence="4">CCHC-type domain-containing protein</fullName>
    </recommendedName>
</protein>
<feature type="compositionally biased region" description="Low complexity" evidence="1">
    <location>
        <begin position="77"/>
        <end position="88"/>
    </location>
</feature>
<proteinExistence type="predicted"/>
<comment type="caution">
    <text evidence="2">The sequence shown here is derived from an EMBL/GenBank/DDBJ whole genome shotgun (WGS) entry which is preliminary data.</text>
</comment>
<feature type="compositionally biased region" description="Polar residues" evidence="1">
    <location>
        <begin position="96"/>
        <end position="109"/>
    </location>
</feature>